<dbReference type="VEuPathDB" id="FungiDB:H310_04333"/>
<dbReference type="GeneID" id="20081383"/>
<dbReference type="AlphaFoldDB" id="A0A024UCF5"/>
<dbReference type="PANTHER" id="PTHR47169:SF4">
    <property type="entry name" value="TRANSPOSASE TC1-LIKE DOMAIN-CONTAINING PROTEIN"/>
    <property type="match status" value="1"/>
</dbReference>
<dbReference type="EMBL" id="KI913958">
    <property type="protein sequence ID" value="ETW03914.1"/>
    <property type="molecule type" value="Genomic_DNA"/>
</dbReference>
<proteinExistence type="predicted"/>
<name>A0A024UCF5_9STRA</name>
<dbReference type="GO" id="GO:0003676">
    <property type="term" value="F:nucleic acid binding"/>
    <property type="evidence" value="ECO:0007669"/>
    <property type="project" value="InterPro"/>
</dbReference>
<dbReference type="RefSeq" id="XP_008866870.1">
    <property type="nucleotide sequence ID" value="XM_008868648.1"/>
</dbReference>
<reference evidence="1" key="1">
    <citation type="submission" date="2013-12" db="EMBL/GenBank/DDBJ databases">
        <title>The Genome Sequence of Aphanomyces invadans NJM9701.</title>
        <authorList>
            <consortium name="The Broad Institute Genomics Platform"/>
            <person name="Russ C."/>
            <person name="Tyler B."/>
            <person name="van West P."/>
            <person name="Dieguez-Uribeondo J."/>
            <person name="Young S.K."/>
            <person name="Zeng Q."/>
            <person name="Gargeya S."/>
            <person name="Fitzgerald M."/>
            <person name="Abouelleil A."/>
            <person name="Alvarado L."/>
            <person name="Chapman S.B."/>
            <person name="Gainer-Dewar J."/>
            <person name="Goldberg J."/>
            <person name="Griggs A."/>
            <person name="Gujja S."/>
            <person name="Hansen M."/>
            <person name="Howarth C."/>
            <person name="Imamovic A."/>
            <person name="Ireland A."/>
            <person name="Larimer J."/>
            <person name="McCowan C."/>
            <person name="Murphy C."/>
            <person name="Pearson M."/>
            <person name="Poon T.W."/>
            <person name="Priest M."/>
            <person name="Roberts A."/>
            <person name="Saif S."/>
            <person name="Shea T."/>
            <person name="Sykes S."/>
            <person name="Wortman J."/>
            <person name="Nusbaum C."/>
            <person name="Birren B."/>
        </authorList>
    </citation>
    <scope>NUCLEOTIDE SEQUENCE [LARGE SCALE GENOMIC DNA]</scope>
    <source>
        <strain evidence="1">NJM9701</strain>
    </source>
</reference>
<accession>A0A024UCF5</accession>
<organism evidence="1">
    <name type="scientific">Aphanomyces invadans</name>
    <dbReference type="NCBI Taxonomy" id="157072"/>
    <lineage>
        <taxon>Eukaryota</taxon>
        <taxon>Sar</taxon>
        <taxon>Stramenopiles</taxon>
        <taxon>Oomycota</taxon>
        <taxon>Saprolegniomycetes</taxon>
        <taxon>Saprolegniales</taxon>
        <taxon>Verrucalvaceae</taxon>
        <taxon>Aphanomyces</taxon>
    </lineage>
</organism>
<dbReference type="OrthoDB" id="7951431at2759"/>
<dbReference type="Gene3D" id="3.30.420.10">
    <property type="entry name" value="Ribonuclease H-like superfamily/Ribonuclease H"/>
    <property type="match status" value="1"/>
</dbReference>
<sequence length="225" mass="24801">MLLAAVARPRHDPERDINVDGEIGIWPILEFLPAVRSSRNRPVGSLVPTLMNLDAAIYRKYVITRVIPAIKLKFPTATSALYPSMTMQHPMVALPTLTLRGVSTDGWTFVVRCQPPNSPDLNVLDLGSFASVQTLQLKLVSRSLGEVIHATYAAFEICGGDALANVLLTLQTVMRLVLENNGGNHYRLPHLGKDALRRARALMSNVSCPASFLGKWPFRFLTNNT</sequence>
<evidence type="ECO:0000313" key="1">
    <source>
        <dbReference type="EMBL" id="ETW03914.1"/>
    </source>
</evidence>
<gene>
    <name evidence="1" type="ORF">H310_04333</name>
</gene>
<dbReference type="PANTHER" id="PTHR47169">
    <property type="entry name" value="OS01G0541250 PROTEIN"/>
    <property type="match status" value="1"/>
</dbReference>
<protein>
    <submittedName>
        <fullName evidence="1">Uncharacterized protein</fullName>
    </submittedName>
</protein>
<dbReference type="InterPro" id="IPR036397">
    <property type="entry name" value="RNaseH_sf"/>
</dbReference>